<dbReference type="Pfam" id="PF24389">
    <property type="entry name" value="ORC-CDC6-like"/>
    <property type="match status" value="1"/>
</dbReference>
<proteinExistence type="predicted"/>
<protein>
    <submittedName>
        <fullName evidence="1">Uncharacterized protein</fullName>
    </submittedName>
</protein>
<dbReference type="RefSeq" id="WP_219505242.1">
    <property type="nucleotide sequence ID" value="NZ_JAHXDN010000005.1"/>
</dbReference>
<reference evidence="1" key="1">
    <citation type="submission" date="2021-07" db="EMBL/GenBank/DDBJ databases">
        <title>Roseobacter insulae sp. nov., isolated from a tidal flat.</title>
        <authorList>
            <person name="Park S."/>
            <person name="Yoon J.-H."/>
        </authorList>
    </citation>
    <scope>NUCLEOTIDE SEQUENCE</scope>
    <source>
        <strain evidence="1">YSTF-M11</strain>
    </source>
</reference>
<sequence length="660" mass="76041">MKSNPFFELYVGDRFTSREFVTIFSDYLVPHALPIFIPGNVVVTGIQGSGKSMLLGLLQPRVRLEYDAVGQDFPVPEERRKFLSAGVNIAHQSAIDFGLRKHIDDDPEEVEFLFADFLNYLMVEDFLDSLRCMADGPANVRSEVGLNAGGNALNEIGPLLSDLPIWEGWIGKCNSFEELTVRIKDRVHRYRRYLHRKDRDLDPAIKDTRTHIGHPIRDCIIALKSAGVVDQDTNLFIDIDQYEELGNISTRNTVGKSVDYRSVINRALAARDGAVSYRIGARGHAWRRHGKIQGTEARLEEERDYKYVDLDLLLKRKEDQTIDIFPDFANDVFVRRLRFSGFREDLLAGKNQIEQVYGPQLSATERVRKLNIREPARILKLQTEWRTETKDALKELAGKDLLSAKLGEIWIRQKGDVFDLDVPRGKLPWEAKSYWKKERREAAALQIASQAHQRPYWCGAEEIIGLSGGNILVFLSLNQFIWDTWIQYAGDDSEVRSKLPKITEIVQSIGILKASNFWIEKMAQETGRSAERLQFVNLVAEKLAAKLFADDRLSNPGHTGFSLIEQDMKQFPEIRRFLEELADYGNMLMLDHTTKNRDRKHRKKFYFHPVFCPHFRIPYIRTKEPYYAKASEVASWIYESGFKLSLSDNEPSRQRSLFEE</sequence>
<dbReference type="Proteomes" id="UP001138661">
    <property type="component" value="Unassembled WGS sequence"/>
</dbReference>
<gene>
    <name evidence="1" type="ORF">KX928_17370</name>
</gene>
<name>A0A9X1K1T1_9RHOB</name>
<comment type="caution">
    <text evidence="1">The sequence shown here is derived from an EMBL/GenBank/DDBJ whole genome shotgun (WGS) entry which is preliminary data.</text>
</comment>
<organism evidence="1 2">
    <name type="scientific">Roseobacter insulae</name>
    <dbReference type="NCBI Taxonomy" id="2859783"/>
    <lineage>
        <taxon>Bacteria</taxon>
        <taxon>Pseudomonadati</taxon>
        <taxon>Pseudomonadota</taxon>
        <taxon>Alphaproteobacteria</taxon>
        <taxon>Rhodobacterales</taxon>
        <taxon>Roseobacteraceae</taxon>
        <taxon>Roseobacter</taxon>
    </lineage>
</organism>
<evidence type="ECO:0000313" key="1">
    <source>
        <dbReference type="EMBL" id="MBW4709559.1"/>
    </source>
</evidence>
<evidence type="ECO:0000313" key="2">
    <source>
        <dbReference type="Proteomes" id="UP001138661"/>
    </source>
</evidence>
<dbReference type="AlphaFoldDB" id="A0A9X1K1T1"/>
<dbReference type="EMBL" id="JAHXDN010000005">
    <property type="protein sequence ID" value="MBW4709559.1"/>
    <property type="molecule type" value="Genomic_DNA"/>
</dbReference>
<keyword evidence="2" id="KW-1185">Reference proteome</keyword>
<accession>A0A9X1K1T1</accession>
<dbReference type="InterPro" id="IPR056955">
    <property type="entry name" value="ORC-CDC6-like"/>
</dbReference>